<name>A0AAN8WFR3_HALRR</name>
<feature type="transmembrane region" description="Helical" evidence="1">
    <location>
        <begin position="6"/>
        <end position="31"/>
    </location>
</feature>
<dbReference type="EMBL" id="JAXCGZ010024331">
    <property type="protein sequence ID" value="KAK6993027.1"/>
    <property type="molecule type" value="Genomic_DNA"/>
</dbReference>
<sequence>VEIPAQVWGGVCLVLVLAGVAGVGVSVPLALRVDPASGVEERLDHAKQLLREFPLIDG</sequence>
<keyword evidence="1" id="KW-0812">Transmembrane</keyword>
<keyword evidence="1" id="KW-0472">Membrane</keyword>
<dbReference type="Proteomes" id="UP001381693">
    <property type="component" value="Unassembled WGS sequence"/>
</dbReference>
<evidence type="ECO:0000313" key="3">
    <source>
        <dbReference type="Proteomes" id="UP001381693"/>
    </source>
</evidence>
<protein>
    <submittedName>
        <fullName evidence="2">Uncharacterized protein</fullName>
    </submittedName>
</protein>
<feature type="non-terminal residue" evidence="2">
    <location>
        <position position="58"/>
    </location>
</feature>
<evidence type="ECO:0000313" key="2">
    <source>
        <dbReference type="EMBL" id="KAK6993027.1"/>
    </source>
</evidence>
<dbReference type="AlphaFoldDB" id="A0AAN8WFR3"/>
<proteinExistence type="predicted"/>
<evidence type="ECO:0000256" key="1">
    <source>
        <dbReference type="SAM" id="Phobius"/>
    </source>
</evidence>
<comment type="caution">
    <text evidence="2">The sequence shown here is derived from an EMBL/GenBank/DDBJ whole genome shotgun (WGS) entry which is preliminary data.</text>
</comment>
<keyword evidence="1" id="KW-1133">Transmembrane helix</keyword>
<accession>A0AAN8WFR3</accession>
<gene>
    <name evidence="2" type="ORF">SK128_007745</name>
</gene>
<keyword evidence="3" id="KW-1185">Reference proteome</keyword>
<organism evidence="2 3">
    <name type="scientific">Halocaridina rubra</name>
    <name type="common">Hawaiian red shrimp</name>
    <dbReference type="NCBI Taxonomy" id="373956"/>
    <lineage>
        <taxon>Eukaryota</taxon>
        <taxon>Metazoa</taxon>
        <taxon>Ecdysozoa</taxon>
        <taxon>Arthropoda</taxon>
        <taxon>Crustacea</taxon>
        <taxon>Multicrustacea</taxon>
        <taxon>Malacostraca</taxon>
        <taxon>Eumalacostraca</taxon>
        <taxon>Eucarida</taxon>
        <taxon>Decapoda</taxon>
        <taxon>Pleocyemata</taxon>
        <taxon>Caridea</taxon>
        <taxon>Atyoidea</taxon>
        <taxon>Atyidae</taxon>
        <taxon>Halocaridina</taxon>
    </lineage>
</organism>
<reference evidence="2 3" key="1">
    <citation type="submission" date="2023-11" db="EMBL/GenBank/DDBJ databases">
        <title>Halocaridina rubra genome assembly.</title>
        <authorList>
            <person name="Smith C."/>
        </authorList>
    </citation>
    <scope>NUCLEOTIDE SEQUENCE [LARGE SCALE GENOMIC DNA]</scope>
    <source>
        <strain evidence="2">EP-1</strain>
        <tissue evidence="2">Whole</tissue>
    </source>
</reference>
<feature type="non-terminal residue" evidence="2">
    <location>
        <position position="1"/>
    </location>
</feature>